<evidence type="ECO:0000256" key="3">
    <source>
        <dbReference type="ARBA" id="ARBA00022692"/>
    </source>
</evidence>
<dbReference type="Pfam" id="PF03185">
    <property type="entry name" value="CaKB"/>
    <property type="match status" value="1"/>
</dbReference>
<dbReference type="InterPro" id="IPR003930">
    <property type="entry name" value="K_chnl_Ca-activ_BK_bsu"/>
</dbReference>
<organism evidence="10 11">
    <name type="scientific">Desmophyllum pertusum</name>
    <dbReference type="NCBI Taxonomy" id="174260"/>
    <lineage>
        <taxon>Eukaryota</taxon>
        <taxon>Metazoa</taxon>
        <taxon>Cnidaria</taxon>
        <taxon>Anthozoa</taxon>
        <taxon>Hexacorallia</taxon>
        <taxon>Scleractinia</taxon>
        <taxon>Caryophylliina</taxon>
        <taxon>Caryophylliidae</taxon>
        <taxon>Desmophyllum</taxon>
    </lineage>
</organism>
<evidence type="ECO:0000256" key="2">
    <source>
        <dbReference type="ARBA" id="ARBA00022448"/>
    </source>
</evidence>
<evidence type="ECO:0000256" key="5">
    <source>
        <dbReference type="ARBA" id="ARBA00023065"/>
    </source>
</evidence>
<protein>
    <submittedName>
        <fullName evidence="10">Uncharacterized protein</fullName>
    </submittedName>
</protein>
<keyword evidence="8" id="KW-0407">Ion channel</keyword>
<feature type="transmembrane region" description="Helical" evidence="9">
    <location>
        <begin position="172"/>
        <end position="194"/>
    </location>
</feature>
<reference evidence="10" key="1">
    <citation type="submission" date="2023-01" db="EMBL/GenBank/DDBJ databases">
        <title>Genome assembly of the deep-sea coral Lophelia pertusa.</title>
        <authorList>
            <person name="Herrera S."/>
            <person name="Cordes E."/>
        </authorList>
    </citation>
    <scope>NUCLEOTIDE SEQUENCE</scope>
    <source>
        <strain evidence="10">USNM1676648</strain>
        <tissue evidence="10">Polyp</tissue>
    </source>
</reference>
<gene>
    <name evidence="10" type="ORF">OS493_012140</name>
</gene>
<sequence length="226" mass="25791">MTHLNAFSRSQQAKIKMVERVAKGVLVSSSLFLLLVLVLATLPKIESAQYKMGVCNVTETKLITDPDKRLQCHCTKRNSNTKCTIYYPCLQIYVYYNNISVSEALVVKNRRRIHEECSYKLRDYDCKTTDDVYRHVEGFRERWGLLHSLYECYYTSRNPTRVILTNRAPSTALAVTLTLLPSVGIVIGLLMICLKERICGLIMLRKRLGVNEDLVSLATTASDDED</sequence>
<keyword evidence="11" id="KW-1185">Reference proteome</keyword>
<keyword evidence="5" id="KW-0406">Ion transport</keyword>
<keyword evidence="3 9" id="KW-0812">Transmembrane</keyword>
<dbReference type="OrthoDB" id="5961601at2759"/>
<dbReference type="GO" id="GO:0005513">
    <property type="term" value="P:detection of calcium ion"/>
    <property type="evidence" value="ECO:0007669"/>
    <property type="project" value="TreeGrafter"/>
</dbReference>
<dbReference type="PANTHER" id="PTHR10258:SF12">
    <property type="match status" value="1"/>
</dbReference>
<evidence type="ECO:0000256" key="8">
    <source>
        <dbReference type="ARBA" id="ARBA00023303"/>
    </source>
</evidence>
<evidence type="ECO:0000256" key="6">
    <source>
        <dbReference type="ARBA" id="ARBA00023136"/>
    </source>
</evidence>
<keyword evidence="2" id="KW-0813">Transport</keyword>
<evidence type="ECO:0000313" key="10">
    <source>
        <dbReference type="EMBL" id="KAJ7392474.1"/>
    </source>
</evidence>
<dbReference type="Proteomes" id="UP001163046">
    <property type="component" value="Unassembled WGS sequence"/>
</dbReference>
<evidence type="ECO:0000256" key="4">
    <source>
        <dbReference type="ARBA" id="ARBA00022989"/>
    </source>
</evidence>
<evidence type="ECO:0000256" key="7">
    <source>
        <dbReference type="ARBA" id="ARBA00023180"/>
    </source>
</evidence>
<keyword evidence="4 9" id="KW-1133">Transmembrane helix</keyword>
<comment type="caution">
    <text evidence="10">The sequence shown here is derived from an EMBL/GenBank/DDBJ whole genome shotgun (WGS) entry which is preliminary data.</text>
</comment>
<comment type="subcellular location">
    <subcellularLocation>
        <location evidence="1">Membrane</location>
        <topology evidence="1">Multi-pass membrane protein</topology>
    </subcellularLocation>
</comment>
<evidence type="ECO:0000313" key="11">
    <source>
        <dbReference type="Proteomes" id="UP001163046"/>
    </source>
</evidence>
<dbReference type="GO" id="GO:0015269">
    <property type="term" value="F:calcium-activated potassium channel activity"/>
    <property type="evidence" value="ECO:0007669"/>
    <property type="project" value="InterPro"/>
</dbReference>
<evidence type="ECO:0000256" key="1">
    <source>
        <dbReference type="ARBA" id="ARBA00004141"/>
    </source>
</evidence>
<name>A0A9X0DBZ4_9CNID</name>
<keyword evidence="6 9" id="KW-0472">Membrane</keyword>
<feature type="transmembrane region" description="Helical" evidence="9">
    <location>
        <begin position="21"/>
        <end position="42"/>
    </location>
</feature>
<dbReference type="EMBL" id="MU825401">
    <property type="protein sequence ID" value="KAJ7392474.1"/>
    <property type="molecule type" value="Genomic_DNA"/>
</dbReference>
<evidence type="ECO:0000256" key="9">
    <source>
        <dbReference type="SAM" id="Phobius"/>
    </source>
</evidence>
<accession>A0A9X0DBZ4</accession>
<dbReference type="GO" id="GO:0015459">
    <property type="term" value="F:potassium channel regulator activity"/>
    <property type="evidence" value="ECO:0007669"/>
    <property type="project" value="TreeGrafter"/>
</dbReference>
<dbReference type="AlphaFoldDB" id="A0A9X0DBZ4"/>
<dbReference type="GO" id="GO:0008076">
    <property type="term" value="C:voltage-gated potassium channel complex"/>
    <property type="evidence" value="ECO:0007669"/>
    <property type="project" value="TreeGrafter"/>
</dbReference>
<dbReference type="PANTHER" id="PTHR10258">
    <property type="entry name" value="CALCIUM-ACTIVATED POTASSIUM CHANNEL SUBUNIT BETA"/>
    <property type="match status" value="1"/>
</dbReference>
<keyword evidence="7" id="KW-0325">Glycoprotein</keyword>
<proteinExistence type="predicted"/>